<reference evidence="3" key="1">
    <citation type="journal article" date="2009" name="Nature">
        <title>Genome sequence and analysis of the Irish potato famine pathogen Phytophthora infestans.</title>
        <authorList>
            <consortium name="The Broad Institute Genome Sequencing Platform"/>
            <person name="Haas B.J."/>
            <person name="Kamoun S."/>
            <person name="Zody M.C."/>
            <person name="Jiang R.H."/>
            <person name="Handsaker R.E."/>
            <person name="Cano L.M."/>
            <person name="Grabherr M."/>
            <person name="Kodira C.D."/>
            <person name="Raffaele S."/>
            <person name="Torto-Alalibo T."/>
            <person name="Bozkurt T.O."/>
            <person name="Ah-Fong A.M."/>
            <person name="Alvarado L."/>
            <person name="Anderson V.L."/>
            <person name="Armstrong M.R."/>
            <person name="Avrova A."/>
            <person name="Baxter L."/>
            <person name="Beynon J."/>
            <person name="Boevink P.C."/>
            <person name="Bollmann S.R."/>
            <person name="Bos J.I."/>
            <person name="Bulone V."/>
            <person name="Cai G."/>
            <person name="Cakir C."/>
            <person name="Carrington J.C."/>
            <person name="Chawner M."/>
            <person name="Conti L."/>
            <person name="Costanzo S."/>
            <person name="Ewan R."/>
            <person name="Fahlgren N."/>
            <person name="Fischbach M.A."/>
            <person name="Fugelstad J."/>
            <person name="Gilroy E.M."/>
            <person name="Gnerre S."/>
            <person name="Green P.J."/>
            <person name="Grenville-Briggs L.J."/>
            <person name="Griffith J."/>
            <person name="Grunwald N.J."/>
            <person name="Horn K."/>
            <person name="Horner N.R."/>
            <person name="Hu C.H."/>
            <person name="Huitema E."/>
            <person name="Jeong D.H."/>
            <person name="Jones A.M."/>
            <person name="Jones J.D."/>
            <person name="Jones R.W."/>
            <person name="Karlsson E.K."/>
            <person name="Kunjeti S.G."/>
            <person name="Lamour K."/>
            <person name="Liu Z."/>
            <person name="Ma L."/>
            <person name="Maclean D."/>
            <person name="Chibucos M.C."/>
            <person name="McDonald H."/>
            <person name="McWalters J."/>
            <person name="Meijer H.J."/>
            <person name="Morgan W."/>
            <person name="Morris P.F."/>
            <person name="Munro C.A."/>
            <person name="O'Neill K."/>
            <person name="Ospina-Giraldo M."/>
            <person name="Pinzon A."/>
            <person name="Pritchard L."/>
            <person name="Ramsahoye B."/>
            <person name="Ren Q."/>
            <person name="Restrepo S."/>
            <person name="Roy S."/>
            <person name="Sadanandom A."/>
            <person name="Savidor A."/>
            <person name="Schornack S."/>
            <person name="Schwartz D.C."/>
            <person name="Schumann U.D."/>
            <person name="Schwessinger B."/>
            <person name="Seyer L."/>
            <person name="Sharpe T."/>
            <person name="Silvar C."/>
            <person name="Song J."/>
            <person name="Studholme D.J."/>
            <person name="Sykes S."/>
            <person name="Thines M."/>
            <person name="van de Vondervoort P.J."/>
            <person name="Phuntumart V."/>
            <person name="Wawra S."/>
            <person name="Weide R."/>
            <person name="Win J."/>
            <person name="Young C."/>
            <person name="Zhou S."/>
            <person name="Fry W."/>
            <person name="Meyers B.C."/>
            <person name="van West P."/>
            <person name="Ristaino J."/>
            <person name="Govers F."/>
            <person name="Birch P.R."/>
            <person name="Whisson S.C."/>
            <person name="Judelson H.S."/>
            <person name="Nusbaum C."/>
        </authorList>
    </citation>
    <scope>NUCLEOTIDE SEQUENCE [LARGE SCALE GENOMIC DNA]</scope>
    <source>
        <strain evidence="3">T30-4</strain>
    </source>
</reference>
<name>D0NCG5_PHYIT</name>
<dbReference type="GeneID" id="9470277"/>
<dbReference type="Proteomes" id="UP000006643">
    <property type="component" value="Unassembled WGS sequence"/>
</dbReference>
<proteinExistence type="predicted"/>
<organism evidence="2 3">
    <name type="scientific">Phytophthora infestans (strain T30-4)</name>
    <name type="common">Potato late blight agent</name>
    <dbReference type="NCBI Taxonomy" id="403677"/>
    <lineage>
        <taxon>Eukaryota</taxon>
        <taxon>Sar</taxon>
        <taxon>Stramenopiles</taxon>
        <taxon>Oomycota</taxon>
        <taxon>Peronosporomycetes</taxon>
        <taxon>Peronosporales</taxon>
        <taxon>Peronosporaceae</taxon>
        <taxon>Phytophthora</taxon>
    </lineage>
</organism>
<dbReference type="InParanoid" id="D0NCG5"/>
<feature type="region of interest" description="Disordered" evidence="1">
    <location>
        <begin position="1"/>
        <end position="115"/>
    </location>
</feature>
<dbReference type="STRING" id="403677.D0NCG5"/>
<protein>
    <submittedName>
        <fullName evidence="2">Uncharacterized protein</fullName>
    </submittedName>
</protein>
<dbReference type="RefSeq" id="XP_002903255.1">
    <property type="nucleotide sequence ID" value="XM_002903209.1"/>
</dbReference>
<dbReference type="VEuPathDB" id="FungiDB:PITG_09638"/>
<feature type="compositionally biased region" description="Low complexity" evidence="1">
    <location>
        <begin position="10"/>
        <end position="22"/>
    </location>
</feature>
<accession>D0NCG5</accession>
<dbReference type="OrthoDB" id="129859at2759"/>
<gene>
    <name evidence="2" type="ORF">PITG_09638</name>
</gene>
<dbReference type="HOGENOM" id="CLU_1269072_0_0_1"/>
<evidence type="ECO:0000256" key="1">
    <source>
        <dbReference type="SAM" id="MobiDB-lite"/>
    </source>
</evidence>
<evidence type="ECO:0000313" key="3">
    <source>
        <dbReference type="Proteomes" id="UP000006643"/>
    </source>
</evidence>
<dbReference type="KEGG" id="pif:PITG_09638"/>
<evidence type="ECO:0000313" key="2">
    <source>
        <dbReference type="EMBL" id="EEY55679.1"/>
    </source>
</evidence>
<dbReference type="EMBL" id="DS028132">
    <property type="protein sequence ID" value="EEY55679.1"/>
    <property type="molecule type" value="Genomic_DNA"/>
</dbReference>
<sequence>MPLDDLIPIGGTSRGSSGSKKSGANDLTGGLISISGARNNADVDMSDFDVGDLLGDDSSKKKSKSSSKDKSDDKKKHKSKDKDKSRSSSSSKKKSKSKSKKTTFNDDDDFGGDTDNWTSLAKNWDSAAELEMAAAAAARRKNASGSGLDDEFAKMLGGDIGGDDDKVDNFDADETFGISGYTPTVLSDGISASFFQDETKDDFNSTWDSWRPKTSRWS</sequence>
<feature type="compositionally biased region" description="Basic residues" evidence="1">
    <location>
        <begin position="91"/>
        <end position="101"/>
    </location>
</feature>
<feature type="compositionally biased region" description="Basic and acidic residues" evidence="1">
    <location>
        <begin position="66"/>
        <end position="86"/>
    </location>
</feature>
<dbReference type="AlphaFoldDB" id="D0NCG5"/>
<dbReference type="eggNOG" id="ENOG502S2DI">
    <property type="taxonomic scope" value="Eukaryota"/>
</dbReference>
<keyword evidence="3" id="KW-1185">Reference proteome</keyword>